<evidence type="ECO:0000313" key="3">
    <source>
        <dbReference type="EMBL" id="NBE06721.1"/>
    </source>
</evidence>
<accession>A0ABW9Y2K0</accession>
<keyword evidence="1" id="KW-0732">Signal</keyword>
<dbReference type="PANTHER" id="PTHR37946:SF1">
    <property type="entry name" value="SLL1969 PROTEIN"/>
    <property type="match status" value="1"/>
</dbReference>
<sequence>MKWILPLFLLLAGPLRADDCVVMLHGLARSEVSLAPMAAALEGKGYRVVNEGYPSTDFTIGQLVPRVGAAVAACGEGRVHFVTHSMGGILARAWLAQNRPAEMGRVVMLAPPNRGSELVDAFGEIGAFEWVNGPAGLQLGTGAGSVPLALPLPDYELGVIAGDRSLNPIYSTVIPGADDGKVSVTSTRVAGMTDHIVLPVTHTFMMMNPVVIAEVMTFLERGRFDPDIGFGAAVEETLGVK</sequence>
<keyword evidence="4" id="KW-1185">Reference proteome</keyword>
<feature type="signal peptide" evidence="1">
    <location>
        <begin position="1"/>
        <end position="17"/>
    </location>
</feature>
<proteinExistence type="predicted"/>
<name>A0ABW9Y2K0_9RHOB</name>
<dbReference type="RefSeq" id="WP_161765693.1">
    <property type="nucleotide sequence ID" value="NZ_JAAATW010000001.1"/>
</dbReference>
<dbReference type="InterPro" id="IPR000073">
    <property type="entry name" value="AB_hydrolase_1"/>
</dbReference>
<evidence type="ECO:0000259" key="2">
    <source>
        <dbReference type="Pfam" id="PF00561"/>
    </source>
</evidence>
<dbReference type="SUPFAM" id="SSF53474">
    <property type="entry name" value="alpha/beta-Hydrolases"/>
    <property type="match status" value="1"/>
</dbReference>
<dbReference type="Gene3D" id="3.40.50.1820">
    <property type="entry name" value="alpha/beta hydrolase"/>
    <property type="match status" value="1"/>
</dbReference>
<organism evidence="3 4">
    <name type="scientific">Paragemmobacter ruber</name>
    <dbReference type="NCBI Taxonomy" id="1985673"/>
    <lineage>
        <taxon>Bacteria</taxon>
        <taxon>Pseudomonadati</taxon>
        <taxon>Pseudomonadota</taxon>
        <taxon>Alphaproteobacteria</taxon>
        <taxon>Rhodobacterales</taxon>
        <taxon>Paracoccaceae</taxon>
        <taxon>Paragemmobacter</taxon>
    </lineage>
</organism>
<dbReference type="GO" id="GO:0016787">
    <property type="term" value="F:hydrolase activity"/>
    <property type="evidence" value="ECO:0007669"/>
    <property type="project" value="UniProtKB-KW"/>
</dbReference>
<dbReference type="PANTHER" id="PTHR37946">
    <property type="entry name" value="SLL1969 PROTEIN"/>
    <property type="match status" value="1"/>
</dbReference>
<dbReference type="Proteomes" id="UP001517376">
    <property type="component" value="Unassembled WGS sequence"/>
</dbReference>
<reference evidence="4" key="1">
    <citation type="submission" date="2020-01" db="EMBL/GenBank/DDBJ databases">
        <title>Sphingomonas sp. strain CSW-10.</title>
        <authorList>
            <person name="Chen W.-M."/>
        </authorList>
    </citation>
    <scope>NUCLEOTIDE SEQUENCE [LARGE SCALE GENOMIC DNA]</scope>
    <source>
        <strain evidence="4">CCP-1</strain>
    </source>
</reference>
<feature type="chain" id="PRO_5046403115" evidence="1">
    <location>
        <begin position="18"/>
        <end position="241"/>
    </location>
</feature>
<dbReference type="InterPro" id="IPR029058">
    <property type="entry name" value="AB_hydrolase_fold"/>
</dbReference>
<gene>
    <name evidence="3" type="ORF">GU920_04195</name>
</gene>
<protein>
    <submittedName>
        <fullName evidence="3">Alpha/beta hydrolase</fullName>
    </submittedName>
</protein>
<evidence type="ECO:0000256" key="1">
    <source>
        <dbReference type="SAM" id="SignalP"/>
    </source>
</evidence>
<dbReference type="EMBL" id="JAAATW010000001">
    <property type="protein sequence ID" value="NBE06721.1"/>
    <property type="molecule type" value="Genomic_DNA"/>
</dbReference>
<keyword evidence="3" id="KW-0378">Hydrolase</keyword>
<dbReference type="Pfam" id="PF00561">
    <property type="entry name" value="Abhydrolase_1"/>
    <property type="match status" value="1"/>
</dbReference>
<feature type="domain" description="AB hydrolase-1" evidence="2">
    <location>
        <begin position="21"/>
        <end position="123"/>
    </location>
</feature>
<comment type="caution">
    <text evidence="3">The sequence shown here is derived from an EMBL/GenBank/DDBJ whole genome shotgun (WGS) entry which is preliminary data.</text>
</comment>
<evidence type="ECO:0000313" key="4">
    <source>
        <dbReference type="Proteomes" id="UP001517376"/>
    </source>
</evidence>